<feature type="transmembrane region" description="Helical" evidence="8">
    <location>
        <begin position="516"/>
        <end position="539"/>
    </location>
</feature>
<accession>A0A9W7XNB6</accession>
<keyword evidence="4 8" id="KW-1133">Transmembrane helix</keyword>
<reference evidence="10" key="1">
    <citation type="submission" date="2022-07" db="EMBL/GenBank/DDBJ databases">
        <title>Phylogenomic reconstructions and comparative analyses of Kickxellomycotina fungi.</title>
        <authorList>
            <person name="Reynolds N.K."/>
            <person name="Stajich J.E."/>
            <person name="Barry K."/>
            <person name="Grigoriev I.V."/>
            <person name="Crous P."/>
            <person name="Smith M.E."/>
        </authorList>
    </citation>
    <scope>NUCLEOTIDE SEQUENCE</scope>
    <source>
        <strain evidence="10">NBRC 105413</strain>
    </source>
</reference>
<dbReference type="PANTHER" id="PTHR23501">
    <property type="entry name" value="MAJOR FACILITATOR SUPERFAMILY"/>
    <property type="match status" value="1"/>
</dbReference>
<dbReference type="PANTHER" id="PTHR23501:SF191">
    <property type="entry name" value="VACUOLAR BASIC AMINO ACID TRANSPORTER 4"/>
    <property type="match status" value="1"/>
</dbReference>
<evidence type="ECO:0000256" key="6">
    <source>
        <dbReference type="ARBA" id="ARBA00044273"/>
    </source>
</evidence>
<feature type="transmembrane region" description="Helical" evidence="8">
    <location>
        <begin position="595"/>
        <end position="614"/>
    </location>
</feature>
<dbReference type="GO" id="GO:0022857">
    <property type="term" value="F:transmembrane transporter activity"/>
    <property type="evidence" value="ECO:0007669"/>
    <property type="project" value="InterPro"/>
</dbReference>
<evidence type="ECO:0000256" key="5">
    <source>
        <dbReference type="ARBA" id="ARBA00023136"/>
    </source>
</evidence>
<comment type="subcellular location">
    <subcellularLocation>
        <location evidence="1">Endomembrane system</location>
        <topology evidence="1">Multi-pass membrane protein</topology>
    </subcellularLocation>
</comment>
<feature type="transmembrane region" description="Helical" evidence="8">
    <location>
        <begin position="250"/>
        <end position="272"/>
    </location>
</feature>
<protein>
    <recommendedName>
        <fullName evidence="6">MFS-type drug efflux transporter P55</fullName>
    </recommendedName>
</protein>
<evidence type="ECO:0000313" key="10">
    <source>
        <dbReference type="EMBL" id="KAJ1646381.1"/>
    </source>
</evidence>
<keyword evidence="3 8" id="KW-0812">Transmembrane</keyword>
<keyword evidence="11" id="KW-1185">Reference proteome</keyword>
<evidence type="ECO:0000256" key="4">
    <source>
        <dbReference type="ARBA" id="ARBA00022989"/>
    </source>
</evidence>
<feature type="transmembrane region" description="Helical" evidence="8">
    <location>
        <begin position="278"/>
        <end position="300"/>
    </location>
</feature>
<feature type="compositionally biased region" description="Basic and acidic residues" evidence="7">
    <location>
        <begin position="101"/>
        <end position="114"/>
    </location>
</feature>
<dbReference type="InterPro" id="IPR011701">
    <property type="entry name" value="MFS"/>
</dbReference>
<dbReference type="InterPro" id="IPR036259">
    <property type="entry name" value="MFS_trans_sf"/>
</dbReference>
<dbReference type="Proteomes" id="UP001145021">
    <property type="component" value="Unassembled WGS sequence"/>
</dbReference>
<dbReference type="EMBL" id="JANBOH010000063">
    <property type="protein sequence ID" value="KAJ1646381.1"/>
    <property type="molecule type" value="Genomic_DNA"/>
</dbReference>
<keyword evidence="5 8" id="KW-0472">Membrane</keyword>
<feature type="transmembrane region" description="Helical" evidence="8">
    <location>
        <begin position="346"/>
        <end position="368"/>
    </location>
</feature>
<dbReference type="Gene3D" id="1.20.1720.10">
    <property type="entry name" value="Multidrug resistance protein D"/>
    <property type="match status" value="1"/>
</dbReference>
<dbReference type="PROSITE" id="PS50850">
    <property type="entry name" value="MFS"/>
    <property type="match status" value="1"/>
</dbReference>
<name>A0A9W7XNB6_9FUNG</name>
<keyword evidence="2" id="KW-0813">Transport</keyword>
<evidence type="ECO:0000256" key="1">
    <source>
        <dbReference type="ARBA" id="ARBA00004127"/>
    </source>
</evidence>
<proteinExistence type="predicted"/>
<dbReference type="PROSITE" id="PS00217">
    <property type="entry name" value="SUGAR_TRANSPORT_2"/>
    <property type="match status" value="1"/>
</dbReference>
<evidence type="ECO:0000313" key="11">
    <source>
        <dbReference type="Proteomes" id="UP001145021"/>
    </source>
</evidence>
<feature type="transmembrane region" description="Helical" evidence="8">
    <location>
        <begin position="320"/>
        <end position="340"/>
    </location>
</feature>
<dbReference type="InterPro" id="IPR020846">
    <property type="entry name" value="MFS_dom"/>
</dbReference>
<feature type="transmembrane region" description="Helical" evidence="8">
    <location>
        <begin position="213"/>
        <end position="238"/>
    </location>
</feature>
<evidence type="ECO:0000256" key="8">
    <source>
        <dbReference type="SAM" id="Phobius"/>
    </source>
</evidence>
<feature type="domain" description="Major facilitator superfamily (MFS) profile" evidence="9">
    <location>
        <begin position="127"/>
        <end position="619"/>
    </location>
</feature>
<sequence>MTEKASSPDHENIHESQQQERLVQPLDTEKGENVWHTLDFTQDKPVAETVALHKGIDSPPPCHNAESLITKNSPQIASSRQSLISSSCVSSDQTPHLSHHTYHEASPDKLKEKRPASHALGTRLKLSFVGLFFTIFLSGLDQTVTSTILTRIANDFRALDRVEWVPTIFMLCSTCMNILSGRIADVFGRFSVLMFSLVAFIAGAVLSASSQSIVVFIVARGISGIACGGMLNLSIIIISEIVPIERRGKYLGFLQVCFGVSSAAGPLIGGLFADHLSWRAAFFADMIMGVITIVYLAVILKLPRSASRVGWKEGVSSFDYIGMGTVIASISLLIVGLNMGGTIQLWSSPATIGCLTCAGVLLVLFVGVELKVSKHPLVPMWIFKVRNLVIAFLVTFLCAMTMFSIIFFMPVYFSAVFGANAMRAGLLSLPFGIALSISSFVTGYFMSRDGMYRLFLCTGPAIMALGVLFLALFSGKVSQGGQSALLLIPGTGMGNVIVSNVIAAQASTDPQLLSTVTPLCEFFLSIGGVIGVAVFGAAYRNKLWMILSKDVASLAADMQSVVQESRKNVSVIYADGVPDYVRQLVAKGYIDSMKLAFWIMLPPLGVAFLLALFIKKMPAQEKPKAAETNPDEDISLELIRDVILSNEELQHLETEQVYTTTIEAPQTSQILQFINKKLPKLSGLDHVKRVKKQQPNGPLSVILCQSSKIDEQQVKEIFEQSEQWKSLEIKITEVPRVPPYTKEQFDEWKLIWPVSFRPLEKIRKQQVAEEETEYIGGMVRELEHMSEMLSNSRGGGAAIIVDKKSKEVLAKSIDLTEKLGHPLKHSVMCCIDIVGKKEVEKRKRKKEEEGNSGTFCIWAVITDTEYGATNNTLLKEMSKHHGFTTEQLFHDLATDLAQRWLYKAIYKRLCQLSKNKTASDEQKTTVIKLEAFMKNIDLVN</sequence>
<feature type="region of interest" description="Disordered" evidence="7">
    <location>
        <begin position="1"/>
        <end position="24"/>
    </location>
</feature>
<dbReference type="GO" id="GO:0005886">
    <property type="term" value="C:plasma membrane"/>
    <property type="evidence" value="ECO:0007669"/>
    <property type="project" value="TreeGrafter"/>
</dbReference>
<evidence type="ECO:0000256" key="2">
    <source>
        <dbReference type="ARBA" id="ARBA00022448"/>
    </source>
</evidence>
<feature type="compositionally biased region" description="Basic and acidic residues" evidence="7">
    <location>
        <begin position="1"/>
        <end position="18"/>
    </location>
</feature>
<comment type="caution">
    <text evidence="10">The sequence shown here is derived from an EMBL/GenBank/DDBJ whole genome shotgun (WGS) entry which is preliminary data.</text>
</comment>
<dbReference type="SUPFAM" id="SSF103473">
    <property type="entry name" value="MFS general substrate transporter"/>
    <property type="match status" value="1"/>
</dbReference>
<dbReference type="GO" id="GO:0012505">
    <property type="term" value="C:endomembrane system"/>
    <property type="evidence" value="ECO:0007669"/>
    <property type="project" value="UniProtKB-SubCell"/>
</dbReference>
<feature type="transmembrane region" description="Helical" evidence="8">
    <location>
        <begin position="187"/>
        <end position="207"/>
    </location>
</feature>
<dbReference type="InterPro" id="IPR005829">
    <property type="entry name" value="Sugar_transporter_CS"/>
</dbReference>
<dbReference type="Gene3D" id="1.20.1250.20">
    <property type="entry name" value="MFS general substrate transporter like domains"/>
    <property type="match status" value="1"/>
</dbReference>
<gene>
    <name evidence="10" type="ORF">LPJ64_002126</name>
</gene>
<feature type="region of interest" description="Disordered" evidence="7">
    <location>
        <begin position="89"/>
        <end position="114"/>
    </location>
</feature>
<organism evidence="10 11">
    <name type="scientific">Coemansia asiatica</name>
    <dbReference type="NCBI Taxonomy" id="1052880"/>
    <lineage>
        <taxon>Eukaryota</taxon>
        <taxon>Fungi</taxon>
        <taxon>Fungi incertae sedis</taxon>
        <taxon>Zoopagomycota</taxon>
        <taxon>Kickxellomycotina</taxon>
        <taxon>Kickxellomycetes</taxon>
        <taxon>Kickxellales</taxon>
        <taxon>Kickxellaceae</taxon>
        <taxon>Coemansia</taxon>
    </lineage>
</organism>
<feature type="transmembrane region" description="Helical" evidence="8">
    <location>
        <begin position="452"/>
        <end position="473"/>
    </location>
</feature>
<feature type="transmembrane region" description="Helical" evidence="8">
    <location>
        <begin position="388"/>
        <end position="413"/>
    </location>
</feature>
<feature type="transmembrane region" description="Helical" evidence="8">
    <location>
        <begin position="425"/>
        <end position="445"/>
    </location>
</feature>
<feature type="transmembrane region" description="Helical" evidence="8">
    <location>
        <begin position="164"/>
        <end position="180"/>
    </location>
</feature>
<feature type="transmembrane region" description="Helical" evidence="8">
    <location>
        <begin position="124"/>
        <end position="144"/>
    </location>
</feature>
<evidence type="ECO:0000256" key="3">
    <source>
        <dbReference type="ARBA" id="ARBA00022692"/>
    </source>
</evidence>
<evidence type="ECO:0000259" key="9">
    <source>
        <dbReference type="PROSITE" id="PS50850"/>
    </source>
</evidence>
<dbReference type="Pfam" id="PF07690">
    <property type="entry name" value="MFS_1"/>
    <property type="match status" value="1"/>
</dbReference>
<evidence type="ECO:0000256" key="7">
    <source>
        <dbReference type="SAM" id="MobiDB-lite"/>
    </source>
</evidence>
<dbReference type="AlphaFoldDB" id="A0A9W7XNB6"/>